<sequence>MSEPEALITTARLRLPLITPAQAADLIGGRRHSSFAPGFPRRDDLDACSLVKEVQPWGPRLIVRGVDGLVCGTAGFFGLPAPHDDGVLEVEVGFGLVPDARGRGVATEALSALAAAADAAGVRVRASVAAENAGSLRVLAQCGFTQLRGANEDGQLVMVRPVAR</sequence>
<name>A0ABN1TTU8_9ACTN</name>
<feature type="domain" description="N-acetyltransferase" evidence="1">
    <location>
        <begin position="13"/>
        <end position="163"/>
    </location>
</feature>
<keyword evidence="3" id="KW-1185">Reference proteome</keyword>
<dbReference type="RefSeq" id="WP_343993984.1">
    <property type="nucleotide sequence ID" value="NZ_BAAALG010000008.1"/>
</dbReference>
<dbReference type="SUPFAM" id="SSF55729">
    <property type="entry name" value="Acyl-CoA N-acyltransferases (Nat)"/>
    <property type="match status" value="1"/>
</dbReference>
<dbReference type="PROSITE" id="PS51186">
    <property type="entry name" value="GNAT"/>
    <property type="match status" value="1"/>
</dbReference>
<dbReference type="InterPro" id="IPR016181">
    <property type="entry name" value="Acyl_CoA_acyltransferase"/>
</dbReference>
<reference evidence="2 3" key="1">
    <citation type="journal article" date="2019" name="Int. J. Syst. Evol. Microbiol.">
        <title>The Global Catalogue of Microorganisms (GCM) 10K type strain sequencing project: providing services to taxonomists for standard genome sequencing and annotation.</title>
        <authorList>
            <consortium name="The Broad Institute Genomics Platform"/>
            <consortium name="The Broad Institute Genome Sequencing Center for Infectious Disease"/>
            <person name="Wu L."/>
            <person name="Ma J."/>
        </authorList>
    </citation>
    <scope>NUCLEOTIDE SEQUENCE [LARGE SCALE GENOMIC DNA]</scope>
    <source>
        <strain evidence="2 3">JCM 13008</strain>
    </source>
</reference>
<dbReference type="EMBL" id="BAAALG010000008">
    <property type="protein sequence ID" value="GAA1101914.1"/>
    <property type="molecule type" value="Genomic_DNA"/>
</dbReference>
<organism evidence="2 3">
    <name type="scientific">Nocardioides dubius</name>
    <dbReference type="NCBI Taxonomy" id="317019"/>
    <lineage>
        <taxon>Bacteria</taxon>
        <taxon>Bacillati</taxon>
        <taxon>Actinomycetota</taxon>
        <taxon>Actinomycetes</taxon>
        <taxon>Propionibacteriales</taxon>
        <taxon>Nocardioidaceae</taxon>
        <taxon>Nocardioides</taxon>
    </lineage>
</organism>
<dbReference type="Proteomes" id="UP001501581">
    <property type="component" value="Unassembled WGS sequence"/>
</dbReference>
<dbReference type="PANTHER" id="PTHR43441">
    <property type="entry name" value="RIBOSOMAL-PROTEIN-SERINE ACETYLTRANSFERASE"/>
    <property type="match status" value="1"/>
</dbReference>
<dbReference type="Gene3D" id="3.40.630.30">
    <property type="match status" value="1"/>
</dbReference>
<evidence type="ECO:0000259" key="1">
    <source>
        <dbReference type="PROSITE" id="PS51186"/>
    </source>
</evidence>
<proteinExistence type="predicted"/>
<protein>
    <recommendedName>
        <fullName evidence="1">N-acetyltransferase domain-containing protein</fullName>
    </recommendedName>
</protein>
<comment type="caution">
    <text evidence="2">The sequence shown here is derived from an EMBL/GenBank/DDBJ whole genome shotgun (WGS) entry which is preliminary data.</text>
</comment>
<dbReference type="InterPro" id="IPR000182">
    <property type="entry name" value="GNAT_dom"/>
</dbReference>
<dbReference type="InterPro" id="IPR051908">
    <property type="entry name" value="Ribosomal_N-acetyltransferase"/>
</dbReference>
<evidence type="ECO:0000313" key="2">
    <source>
        <dbReference type="EMBL" id="GAA1101914.1"/>
    </source>
</evidence>
<dbReference type="PANTHER" id="PTHR43441:SF6">
    <property type="entry name" value="N-ACETYLTRANSFERASE DOMAIN-CONTAINING PROTEIN"/>
    <property type="match status" value="1"/>
</dbReference>
<gene>
    <name evidence="2" type="ORF">GCM10009668_20370</name>
</gene>
<evidence type="ECO:0000313" key="3">
    <source>
        <dbReference type="Proteomes" id="UP001501581"/>
    </source>
</evidence>
<accession>A0ABN1TTU8</accession>
<dbReference type="Pfam" id="PF13302">
    <property type="entry name" value="Acetyltransf_3"/>
    <property type="match status" value="1"/>
</dbReference>